<dbReference type="PANTHER" id="PTHR45947">
    <property type="entry name" value="SULFOQUINOVOSYL TRANSFERASE SQD2"/>
    <property type="match status" value="1"/>
</dbReference>
<dbReference type="EMBL" id="BAUT01000053">
    <property type="protein sequence ID" value="GAE27503.1"/>
    <property type="molecule type" value="Genomic_DNA"/>
</dbReference>
<dbReference type="Proteomes" id="UP000018890">
    <property type="component" value="Unassembled WGS sequence"/>
</dbReference>
<reference evidence="2" key="1">
    <citation type="journal article" date="2014" name="Genome Announc.">
        <title>Draft Genome Sequences of Three Alkaliphilic Bacillus Strains, Bacillus wakoensis JCM 9140T, Bacillus akibai JCM 9157T, and Bacillus hemicellulosilyticus JCM 9152T.</title>
        <authorList>
            <person name="Yuki M."/>
            <person name="Oshima K."/>
            <person name="Suda W."/>
            <person name="Oshida Y."/>
            <person name="Kitamura K."/>
            <person name="Iida T."/>
            <person name="Hattori M."/>
            <person name="Ohkuma M."/>
        </authorList>
    </citation>
    <scope>NUCLEOTIDE SEQUENCE [LARGE SCALE GENOMIC DNA]</scope>
    <source>
        <strain evidence="2">JCM 9140</strain>
    </source>
</reference>
<dbReference type="Gene3D" id="3.40.50.2000">
    <property type="entry name" value="Glycogen Phosphorylase B"/>
    <property type="match status" value="1"/>
</dbReference>
<dbReference type="STRING" id="1236970.JCM9140_3652"/>
<gene>
    <name evidence="2" type="ORF">JCM9140_3652</name>
</gene>
<evidence type="ECO:0000313" key="2">
    <source>
        <dbReference type="EMBL" id="GAE27503.1"/>
    </source>
</evidence>
<dbReference type="InterPro" id="IPR028098">
    <property type="entry name" value="Glyco_trans_4-like_N"/>
</dbReference>
<keyword evidence="3" id="KW-1185">Reference proteome</keyword>
<dbReference type="RefSeq" id="WP_268870579.1">
    <property type="nucleotide sequence ID" value="NZ_BAUT01000053.1"/>
</dbReference>
<keyword evidence="2" id="KW-0808">Transferase</keyword>
<sequence>MRIAIFTDTYTPEINGVARTLQRLTNYLENNEIEYKVFAPESKAPVPTIPQIERFMSLPFFFYPECRVALPNPVQMKQALECFNPTLIHIATPLNLAFTAYGMEKSITYQWSLPIILILMII</sequence>
<evidence type="ECO:0000313" key="3">
    <source>
        <dbReference type="Proteomes" id="UP000018890"/>
    </source>
</evidence>
<proteinExistence type="predicted"/>
<protein>
    <submittedName>
        <fullName evidence="2">Sugar transferase</fullName>
    </submittedName>
</protein>
<dbReference type="SUPFAM" id="SSF53756">
    <property type="entry name" value="UDP-Glycosyltransferase/glycogen phosphorylase"/>
    <property type="match status" value="1"/>
</dbReference>
<comment type="caution">
    <text evidence="2">The sequence shown here is derived from an EMBL/GenBank/DDBJ whole genome shotgun (WGS) entry which is preliminary data.</text>
</comment>
<dbReference type="GO" id="GO:0016758">
    <property type="term" value="F:hexosyltransferase activity"/>
    <property type="evidence" value="ECO:0007669"/>
    <property type="project" value="TreeGrafter"/>
</dbReference>
<dbReference type="InterPro" id="IPR050194">
    <property type="entry name" value="Glycosyltransferase_grp1"/>
</dbReference>
<evidence type="ECO:0000259" key="1">
    <source>
        <dbReference type="Pfam" id="PF13439"/>
    </source>
</evidence>
<feature type="domain" description="Glycosyltransferase subfamily 4-like N-terminal" evidence="1">
    <location>
        <begin position="14"/>
        <end position="100"/>
    </location>
</feature>
<dbReference type="Pfam" id="PF13439">
    <property type="entry name" value="Glyco_transf_4"/>
    <property type="match status" value="1"/>
</dbReference>
<dbReference type="PANTHER" id="PTHR45947:SF3">
    <property type="entry name" value="SULFOQUINOVOSYL TRANSFERASE SQD2"/>
    <property type="match status" value="1"/>
</dbReference>
<accession>W4Q749</accession>
<name>W4Q749_9BACI</name>
<dbReference type="AlphaFoldDB" id="W4Q749"/>
<organism evidence="2 3">
    <name type="scientific">Halalkalibacter wakoensis JCM 9140</name>
    <dbReference type="NCBI Taxonomy" id="1236970"/>
    <lineage>
        <taxon>Bacteria</taxon>
        <taxon>Bacillati</taxon>
        <taxon>Bacillota</taxon>
        <taxon>Bacilli</taxon>
        <taxon>Bacillales</taxon>
        <taxon>Bacillaceae</taxon>
        <taxon>Halalkalibacter</taxon>
    </lineage>
</organism>